<evidence type="ECO:0000313" key="3">
    <source>
        <dbReference type="Proteomes" id="UP000326857"/>
    </source>
</evidence>
<proteinExistence type="predicted"/>
<dbReference type="Gene3D" id="3.20.20.300">
    <property type="entry name" value="Glycoside hydrolase, family 3, N-terminal domain"/>
    <property type="match status" value="1"/>
</dbReference>
<dbReference type="Proteomes" id="UP000326857">
    <property type="component" value="Unassembled WGS sequence"/>
</dbReference>
<evidence type="ECO:0000256" key="1">
    <source>
        <dbReference type="ARBA" id="ARBA00022801"/>
    </source>
</evidence>
<dbReference type="InterPro" id="IPR036962">
    <property type="entry name" value="Glyco_hydro_3_N_sf"/>
</dbReference>
<dbReference type="RefSeq" id="WP_151990873.1">
    <property type="nucleotide sequence ID" value="NZ_LR701528.1"/>
</dbReference>
<dbReference type="AlphaFoldDB" id="A0A5E7Z8E5"/>
<keyword evidence="1" id="KW-0378">Hydrolase</keyword>
<sequence>MPPIAPPTAPVPAVAHLKIWPTANARIEALLKRMSVADKISQLIQVNIASIELLDLRSYKHGSILNGRDAD</sequence>
<dbReference type="SUPFAM" id="SSF51445">
    <property type="entry name" value="(Trans)glycosidases"/>
    <property type="match status" value="1"/>
</dbReference>
<name>A0A5E7Z8E5_9SPHN</name>
<accession>A0A5E7Z8E5</accession>
<evidence type="ECO:0000313" key="2">
    <source>
        <dbReference type="EMBL" id="VVT15000.1"/>
    </source>
</evidence>
<dbReference type="InterPro" id="IPR017853">
    <property type="entry name" value="GH"/>
</dbReference>
<dbReference type="GO" id="GO:0005975">
    <property type="term" value="P:carbohydrate metabolic process"/>
    <property type="evidence" value="ECO:0007669"/>
    <property type="project" value="InterPro"/>
</dbReference>
<protein>
    <submittedName>
        <fullName evidence="2">Uncharacterized protein</fullName>
    </submittedName>
</protein>
<dbReference type="EMBL" id="CABVLI010000039">
    <property type="protein sequence ID" value="VVT15000.1"/>
    <property type="molecule type" value="Genomic_DNA"/>
</dbReference>
<gene>
    <name evidence="2" type="ORF">SPHINGO391_440291</name>
</gene>
<dbReference type="GO" id="GO:0004553">
    <property type="term" value="F:hydrolase activity, hydrolyzing O-glycosyl compounds"/>
    <property type="evidence" value="ECO:0007669"/>
    <property type="project" value="InterPro"/>
</dbReference>
<organism evidence="2 3">
    <name type="scientific">Sphingomonas aurantiaca</name>
    <dbReference type="NCBI Taxonomy" id="185949"/>
    <lineage>
        <taxon>Bacteria</taxon>
        <taxon>Pseudomonadati</taxon>
        <taxon>Pseudomonadota</taxon>
        <taxon>Alphaproteobacteria</taxon>
        <taxon>Sphingomonadales</taxon>
        <taxon>Sphingomonadaceae</taxon>
        <taxon>Sphingomonas</taxon>
    </lineage>
</organism>
<reference evidence="2 3" key="1">
    <citation type="submission" date="2019-09" db="EMBL/GenBank/DDBJ databases">
        <authorList>
            <person name="Dittami M. S."/>
        </authorList>
    </citation>
    <scope>NUCLEOTIDE SEQUENCE [LARGE SCALE GENOMIC DNA]</scope>
    <source>
        <strain evidence="2">SPHINGO391</strain>
    </source>
</reference>